<organism evidence="5 6">
    <name type="scientific">Chiloscyllium punctatum</name>
    <name type="common">Brownbanded bambooshark</name>
    <name type="synonym">Hemiscyllium punctatum</name>
    <dbReference type="NCBI Taxonomy" id="137246"/>
    <lineage>
        <taxon>Eukaryota</taxon>
        <taxon>Metazoa</taxon>
        <taxon>Chordata</taxon>
        <taxon>Craniata</taxon>
        <taxon>Vertebrata</taxon>
        <taxon>Chondrichthyes</taxon>
        <taxon>Elasmobranchii</taxon>
        <taxon>Galeomorphii</taxon>
        <taxon>Galeoidea</taxon>
        <taxon>Orectolobiformes</taxon>
        <taxon>Hemiscylliidae</taxon>
        <taxon>Chiloscyllium</taxon>
    </lineage>
</organism>
<dbReference type="Proteomes" id="UP000287033">
    <property type="component" value="Unassembled WGS sequence"/>
</dbReference>
<dbReference type="GO" id="GO:0005576">
    <property type="term" value="C:extracellular region"/>
    <property type="evidence" value="ECO:0007669"/>
    <property type="project" value="GOC"/>
</dbReference>
<keyword evidence="3" id="KW-0175">Coiled coil</keyword>
<evidence type="ECO:0000256" key="1">
    <source>
        <dbReference type="ARBA" id="ARBA00005805"/>
    </source>
</evidence>
<dbReference type="EMBL" id="BEZZ01018001">
    <property type="protein sequence ID" value="GCC38930.1"/>
    <property type="molecule type" value="Genomic_DNA"/>
</dbReference>
<feature type="non-terminal residue" evidence="5">
    <location>
        <position position="1"/>
    </location>
</feature>
<keyword evidence="6" id="KW-1185">Reference proteome</keyword>
<dbReference type="PANTHER" id="PTHR18962">
    <property type="entry name" value="COILED-COIL DOMAIN-CONTAINING PROTEIN 39"/>
    <property type="match status" value="1"/>
</dbReference>
<name>A0A401T8G4_CHIPU</name>
<dbReference type="GO" id="GO:0005930">
    <property type="term" value="C:axoneme"/>
    <property type="evidence" value="ECO:0007669"/>
    <property type="project" value="InterPro"/>
</dbReference>
<dbReference type="Pfam" id="PF24161">
    <property type="entry name" value="CCDC39"/>
    <property type="match status" value="1"/>
</dbReference>
<dbReference type="InterPro" id="IPR033290">
    <property type="entry name" value="CCDC39"/>
</dbReference>
<comment type="caution">
    <text evidence="5">The sequence shown here is derived from an EMBL/GenBank/DDBJ whole genome shotgun (WGS) entry which is preliminary data.</text>
</comment>
<evidence type="ECO:0000313" key="5">
    <source>
        <dbReference type="EMBL" id="GCC38930.1"/>
    </source>
</evidence>
<dbReference type="OrthoDB" id="10259720at2759"/>
<sequence length="74" mass="9005">DITVRMERMTIEANKKRKLLDNEMTETMAAQMELDKIAHDFRRSHSERQELIHQWQDTIEQMQKRDQEMDQCAL</sequence>
<feature type="non-terminal residue" evidence="5">
    <location>
        <position position="74"/>
    </location>
</feature>
<evidence type="ECO:0000256" key="4">
    <source>
        <dbReference type="ARBA" id="ARBA00045182"/>
    </source>
</evidence>
<proteinExistence type="inferred from homology"/>
<dbReference type="AlphaFoldDB" id="A0A401T8G4"/>
<dbReference type="GO" id="GO:0060287">
    <property type="term" value="P:epithelial cilium movement involved in determination of left/right asymmetry"/>
    <property type="evidence" value="ECO:0007669"/>
    <property type="project" value="TreeGrafter"/>
</dbReference>
<comment type="function">
    <text evidence="4">Required for assembly of dynein regulatory complex (DRC) and inner dynein arm (IDA) complexes, which are responsible for ciliary beat regulation, thereby playing a central role in motility in cilia and flagella. Probably acts together with CCDC40 to form a molecular ruler that determines the 96 nanometer (nm) repeat length and arrangements of components in cilia and flagella. Not required for outer dynein arm complexes assembly.</text>
</comment>
<dbReference type="STRING" id="137246.A0A401T8G4"/>
<gene>
    <name evidence="5" type="ORF">chiPu_0023249</name>
</gene>
<accession>A0A401T8G4</accession>
<dbReference type="GO" id="GO:0036159">
    <property type="term" value="P:inner dynein arm assembly"/>
    <property type="evidence" value="ECO:0007669"/>
    <property type="project" value="InterPro"/>
</dbReference>
<dbReference type="PANTHER" id="PTHR18962:SF0">
    <property type="entry name" value="COILED-COIL DOMAIN-CONTAINING PROTEIN 39"/>
    <property type="match status" value="1"/>
</dbReference>
<comment type="similarity">
    <text evidence="1">Belongs to the CCDC39 family.</text>
</comment>
<reference evidence="5 6" key="1">
    <citation type="journal article" date="2018" name="Nat. Ecol. Evol.">
        <title>Shark genomes provide insights into elasmobranch evolution and the origin of vertebrates.</title>
        <authorList>
            <person name="Hara Y"/>
            <person name="Yamaguchi K"/>
            <person name="Onimaru K"/>
            <person name="Kadota M"/>
            <person name="Koyanagi M"/>
            <person name="Keeley SD"/>
            <person name="Tatsumi K"/>
            <person name="Tanaka K"/>
            <person name="Motone F"/>
            <person name="Kageyama Y"/>
            <person name="Nozu R"/>
            <person name="Adachi N"/>
            <person name="Nishimura O"/>
            <person name="Nakagawa R"/>
            <person name="Tanegashima C"/>
            <person name="Kiyatake I"/>
            <person name="Matsumoto R"/>
            <person name="Murakumo K"/>
            <person name="Nishida K"/>
            <person name="Terakita A"/>
            <person name="Kuratani S"/>
            <person name="Sato K"/>
            <person name="Hyodo S Kuraku.S."/>
        </authorList>
    </citation>
    <scope>NUCLEOTIDE SEQUENCE [LARGE SCALE GENOMIC DNA]</scope>
</reference>
<protein>
    <recommendedName>
        <fullName evidence="2">Coiled-coil domain-containing protein 39</fullName>
    </recommendedName>
</protein>
<evidence type="ECO:0000313" key="6">
    <source>
        <dbReference type="Proteomes" id="UP000287033"/>
    </source>
</evidence>
<evidence type="ECO:0000256" key="2">
    <source>
        <dbReference type="ARBA" id="ARBA00016725"/>
    </source>
</evidence>
<dbReference type="GO" id="GO:0060285">
    <property type="term" value="P:cilium-dependent cell motility"/>
    <property type="evidence" value="ECO:0007669"/>
    <property type="project" value="TreeGrafter"/>
</dbReference>
<evidence type="ECO:0000256" key="3">
    <source>
        <dbReference type="ARBA" id="ARBA00023054"/>
    </source>
</evidence>